<dbReference type="InterPro" id="IPR007358">
    <property type="entry name" value="Nucleoid_associated_NdpA"/>
</dbReference>
<name>A0A9W6GMT3_9FUSO</name>
<evidence type="ECO:0000313" key="1">
    <source>
        <dbReference type="EMBL" id="GLI56995.1"/>
    </source>
</evidence>
<reference evidence="1" key="1">
    <citation type="submission" date="2022-12" db="EMBL/GenBank/DDBJ databases">
        <title>Reference genome sequencing for broad-spectrum identification of bacterial and archaeal isolates by mass spectrometry.</title>
        <authorList>
            <person name="Sekiguchi Y."/>
            <person name="Tourlousse D.M."/>
        </authorList>
    </citation>
    <scope>NUCLEOTIDE SEQUENCE</scope>
    <source>
        <strain evidence="1">10succ1</strain>
    </source>
</reference>
<organism evidence="1 2">
    <name type="scientific">Propionigenium maris DSM 9537</name>
    <dbReference type="NCBI Taxonomy" id="1123000"/>
    <lineage>
        <taxon>Bacteria</taxon>
        <taxon>Fusobacteriati</taxon>
        <taxon>Fusobacteriota</taxon>
        <taxon>Fusobacteriia</taxon>
        <taxon>Fusobacteriales</taxon>
        <taxon>Fusobacteriaceae</taxon>
        <taxon>Propionigenium</taxon>
    </lineage>
</organism>
<comment type="caution">
    <text evidence="1">The sequence shown here is derived from an EMBL/GenBank/DDBJ whole genome shotgun (WGS) entry which is preliminary data.</text>
</comment>
<dbReference type="Proteomes" id="UP001144471">
    <property type="component" value="Unassembled WGS sequence"/>
</dbReference>
<evidence type="ECO:0008006" key="3">
    <source>
        <dbReference type="Google" id="ProtNLM"/>
    </source>
</evidence>
<accession>A0A9W6GMT3</accession>
<keyword evidence="2" id="KW-1185">Reference proteome</keyword>
<dbReference type="EMBL" id="BSDY01000012">
    <property type="protein sequence ID" value="GLI56995.1"/>
    <property type="molecule type" value="Genomic_DNA"/>
</dbReference>
<proteinExistence type="predicted"/>
<dbReference type="AlphaFoldDB" id="A0A9W6GMT3"/>
<dbReference type="Pfam" id="PF04245">
    <property type="entry name" value="NA37"/>
    <property type="match status" value="1"/>
</dbReference>
<sequence length="354" mass="41205">MDYRALNNINLKHSIVHILNNREDDIKLSNYPLNLNTKVEELLLSHINSSISGDKSRVGNFDSRSHVKDLCNETFENNDKFIEKSIGLAQKLFSQMKRGSTISPANFIICLLEANNRQLIALLKLDFKEIFETQEIEHEDGLEINIVNAGTGLPSQDQKLQKCAFYWEEISEEDEQHGRDYDIILLDKQRRKQSDTDIAGFFMNFLECSLVENNTDRTKEFVNQTKKFLNKLYKEDPEGKKIKIDLLCETIKNSEQLNIHTFSNLIFGEEESSEKTNYLELMSKKVKDLEFQVDKDWVKDNVKKKVIKVRGEDIKITLPYGISNDPKKFEITKNKETSNYDITIKNVQYDSEIR</sequence>
<evidence type="ECO:0000313" key="2">
    <source>
        <dbReference type="Proteomes" id="UP001144471"/>
    </source>
</evidence>
<dbReference type="GO" id="GO:0009295">
    <property type="term" value="C:nucleoid"/>
    <property type="evidence" value="ECO:0007669"/>
    <property type="project" value="InterPro"/>
</dbReference>
<dbReference type="RefSeq" id="WP_281836416.1">
    <property type="nucleotide sequence ID" value="NZ_BSDY01000012.1"/>
</dbReference>
<protein>
    <recommendedName>
        <fullName evidence="3">Nucleoid associated protein NdpA</fullName>
    </recommendedName>
</protein>
<gene>
    <name evidence="1" type="ORF">PM10SUCC1_25090</name>
</gene>